<dbReference type="PANTHER" id="PTHR43141:SF5">
    <property type="entry name" value="CYTOCHROME BD-I UBIQUINOL OXIDASE SUBUNIT 2"/>
    <property type="match status" value="1"/>
</dbReference>
<name>A0A3L7AAK2_9MICO</name>
<dbReference type="AlphaFoldDB" id="A0A3L7AAK2"/>
<keyword evidence="7" id="KW-0479">Metal-binding</keyword>
<dbReference type="GO" id="GO:0070069">
    <property type="term" value="C:cytochrome complex"/>
    <property type="evidence" value="ECO:0007669"/>
    <property type="project" value="TreeGrafter"/>
</dbReference>
<accession>A0A3L7AAK2</accession>
<feature type="transmembrane region" description="Helical" evidence="12">
    <location>
        <begin position="195"/>
        <end position="216"/>
    </location>
</feature>
<dbReference type="GO" id="GO:0019646">
    <property type="term" value="P:aerobic electron transport chain"/>
    <property type="evidence" value="ECO:0007669"/>
    <property type="project" value="TreeGrafter"/>
</dbReference>
<keyword evidence="11 12" id="KW-0472">Membrane</keyword>
<evidence type="ECO:0000256" key="1">
    <source>
        <dbReference type="ARBA" id="ARBA00004651"/>
    </source>
</evidence>
<feature type="transmembrane region" description="Helical" evidence="12">
    <location>
        <begin position="77"/>
        <end position="98"/>
    </location>
</feature>
<protein>
    <submittedName>
        <fullName evidence="13">Cytochrome d ubiquinol oxidase subunit II</fullName>
    </submittedName>
</protein>
<evidence type="ECO:0000256" key="9">
    <source>
        <dbReference type="ARBA" id="ARBA00022989"/>
    </source>
</evidence>
<comment type="similarity">
    <text evidence="2">Belongs to the cytochrome ubiquinol oxidase subunit 2 family.</text>
</comment>
<feature type="transmembrane region" description="Helical" evidence="12">
    <location>
        <begin position="161"/>
        <end position="183"/>
    </location>
</feature>
<keyword evidence="6 12" id="KW-0812">Transmembrane</keyword>
<reference evidence="13 14" key="1">
    <citation type="submission" date="2018-10" db="EMBL/GenBank/DDBJ databases">
        <authorList>
            <person name="Li J."/>
        </authorList>
    </citation>
    <scope>NUCLEOTIDE SEQUENCE [LARGE SCALE GENOMIC DNA]</scope>
    <source>
        <strain evidence="13 14">IF 016277</strain>
    </source>
</reference>
<keyword evidence="4" id="KW-1003">Cell membrane</keyword>
<dbReference type="RefSeq" id="WP_121647658.1">
    <property type="nucleotide sequence ID" value="NZ_RCUX01000003.1"/>
</dbReference>
<dbReference type="GO" id="GO:0016682">
    <property type="term" value="F:oxidoreductase activity, acting on diphenols and related substances as donors, oxygen as acceptor"/>
    <property type="evidence" value="ECO:0007669"/>
    <property type="project" value="TreeGrafter"/>
</dbReference>
<evidence type="ECO:0000256" key="3">
    <source>
        <dbReference type="ARBA" id="ARBA00022448"/>
    </source>
</evidence>
<evidence type="ECO:0000256" key="6">
    <source>
        <dbReference type="ARBA" id="ARBA00022692"/>
    </source>
</evidence>
<dbReference type="GO" id="GO:0009055">
    <property type="term" value="F:electron transfer activity"/>
    <property type="evidence" value="ECO:0007669"/>
    <property type="project" value="TreeGrafter"/>
</dbReference>
<evidence type="ECO:0000313" key="13">
    <source>
        <dbReference type="EMBL" id="RLP76848.1"/>
    </source>
</evidence>
<keyword evidence="5" id="KW-0349">Heme</keyword>
<dbReference type="EMBL" id="RCUX01000003">
    <property type="protein sequence ID" value="RLP76848.1"/>
    <property type="molecule type" value="Genomic_DNA"/>
</dbReference>
<organism evidence="13 14">
    <name type="scientific">Mycetocola tolaasinivorans</name>
    <dbReference type="NCBI Taxonomy" id="76635"/>
    <lineage>
        <taxon>Bacteria</taxon>
        <taxon>Bacillati</taxon>
        <taxon>Actinomycetota</taxon>
        <taxon>Actinomycetes</taxon>
        <taxon>Micrococcales</taxon>
        <taxon>Microbacteriaceae</taxon>
        <taxon>Mycetocola</taxon>
    </lineage>
</organism>
<keyword evidence="14" id="KW-1185">Reference proteome</keyword>
<feature type="transmembrane region" description="Helical" evidence="12">
    <location>
        <begin position="119"/>
        <end position="141"/>
    </location>
</feature>
<evidence type="ECO:0000256" key="8">
    <source>
        <dbReference type="ARBA" id="ARBA00022982"/>
    </source>
</evidence>
<keyword evidence="10" id="KW-0408">Iron</keyword>
<evidence type="ECO:0000256" key="4">
    <source>
        <dbReference type="ARBA" id="ARBA00022475"/>
    </source>
</evidence>
<feature type="transmembrane region" description="Helical" evidence="12">
    <location>
        <begin position="222"/>
        <end position="244"/>
    </location>
</feature>
<keyword evidence="3" id="KW-0813">Transport</keyword>
<evidence type="ECO:0000256" key="10">
    <source>
        <dbReference type="ARBA" id="ARBA00023004"/>
    </source>
</evidence>
<proteinExistence type="inferred from homology"/>
<keyword evidence="9 12" id="KW-1133">Transmembrane helix</keyword>
<dbReference type="PANTHER" id="PTHR43141">
    <property type="entry name" value="CYTOCHROME BD2 SUBUNIT II"/>
    <property type="match status" value="1"/>
</dbReference>
<evidence type="ECO:0000256" key="2">
    <source>
        <dbReference type="ARBA" id="ARBA00007543"/>
    </source>
</evidence>
<dbReference type="NCBIfam" id="TIGR00203">
    <property type="entry name" value="cydB"/>
    <property type="match status" value="1"/>
</dbReference>
<feature type="transmembrane region" description="Helical" evidence="12">
    <location>
        <begin position="251"/>
        <end position="270"/>
    </location>
</feature>
<keyword evidence="8" id="KW-0249">Electron transport</keyword>
<evidence type="ECO:0000256" key="11">
    <source>
        <dbReference type="ARBA" id="ARBA00023136"/>
    </source>
</evidence>
<dbReference type="PIRSF" id="PIRSF000267">
    <property type="entry name" value="Cyt_oxidse_sub2"/>
    <property type="match status" value="1"/>
</dbReference>
<comment type="subcellular location">
    <subcellularLocation>
        <location evidence="1">Cell membrane</location>
        <topology evidence="1">Multi-pass membrane protein</topology>
    </subcellularLocation>
</comment>
<feature type="transmembrane region" description="Helical" evidence="12">
    <location>
        <begin position="299"/>
        <end position="322"/>
    </location>
</feature>
<sequence>MDLAVLWFWIVGALFIGYFILDGFDFGVGISLPFLGKKDSERRVLINTIGPVWDLNETWVIVAGACLFAAFPEWYATLFAGFYLPLFLILIALILRGVSFEYRHQRKHESWKRAFDTMIFVGSVVPALLWGVAFANVVRGVPLNEKFDYVGGFWNLLNPYALLGGITTLLLFFLSGLYFILLKTDGELHARAQKLAVKVGIITIVVAASFLVWTIIMSEFKLATIVCSAIAAVALIGAVALNYLRKEGLSFAAVAVTVAAAVLTLFVTLFPNVMPSTIDPATNSLTIENASSSAYTLEFMTWVAVIALPLILLYQGWTYWVFRKRITHATIEAAAH</sequence>
<comment type="caution">
    <text evidence="13">The sequence shown here is derived from an EMBL/GenBank/DDBJ whole genome shotgun (WGS) entry which is preliminary data.</text>
</comment>
<dbReference type="Pfam" id="PF02322">
    <property type="entry name" value="Cyt_bd_oxida_II"/>
    <property type="match status" value="1"/>
</dbReference>
<gene>
    <name evidence="13" type="primary">cydB</name>
    <name evidence="13" type="ORF">D9V32_04210</name>
</gene>
<evidence type="ECO:0000256" key="5">
    <source>
        <dbReference type="ARBA" id="ARBA00022617"/>
    </source>
</evidence>
<dbReference type="InterPro" id="IPR003317">
    <property type="entry name" value="Cyt-d_oxidase_su2"/>
</dbReference>
<evidence type="ECO:0000256" key="12">
    <source>
        <dbReference type="SAM" id="Phobius"/>
    </source>
</evidence>
<feature type="transmembrane region" description="Helical" evidence="12">
    <location>
        <begin position="6"/>
        <end position="32"/>
    </location>
</feature>
<evidence type="ECO:0000313" key="14">
    <source>
        <dbReference type="Proteomes" id="UP000272503"/>
    </source>
</evidence>
<dbReference type="OrthoDB" id="9776710at2"/>
<dbReference type="Proteomes" id="UP000272503">
    <property type="component" value="Unassembled WGS sequence"/>
</dbReference>
<evidence type="ECO:0000256" key="7">
    <source>
        <dbReference type="ARBA" id="ARBA00022723"/>
    </source>
</evidence>
<dbReference type="GO" id="GO:0005886">
    <property type="term" value="C:plasma membrane"/>
    <property type="evidence" value="ECO:0007669"/>
    <property type="project" value="UniProtKB-SubCell"/>
</dbReference>
<dbReference type="GO" id="GO:0046872">
    <property type="term" value="F:metal ion binding"/>
    <property type="evidence" value="ECO:0007669"/>
    <property type="project" value="UniProtKB-KW"/>
</dbReference>